<feature type="transmembrane region" description="Helical" evidence="9">
    <location>
        <begin position="238"/>
        <end position="259"/>
    </location>
</feature>
<evidence type="ECO:0000259" key="10">
    <source>
        <dbReference type="PROSITE" id="PS51371"/>
    </source>
</evidence>
<comment type="subcellular location">
    <subcellularLocation>
        <location evidence="1">Membrane</location>
        <topology evidence="1">Multi-pass membrane protein</topology>
    </subcellularLocation>
</comment>
<feature type="transmembrane region" description="Helical" evidence="9">
    <location>
        <begin position="167"/>
        <end position="187"/>
    </location>
</feature>
<keyword evidence="3" id="KW-0813">Transport</keyword>
<dbReference type="Pfam" id="PF01769">
    <property type="entry name" value="MgtE"/>
    <property type="match status" value="1"/>
</dbReference>
<evidence type="ECO:0000256" key="1">
    <source>
        <dbReference type="ARBA" id="ARBA00004141"/>
    </source>
</evidence>
<dbReference type="InterPro" id="IPR046342">
    <property type="entry name" value="CBS_dom_sf"/>
</dbReference>
<keyword evidence="6 9" id="KW-1133">Transmembrane helix</keyword>
<evidence type="ECO:0000256" key="7">
    <source>
        <dbReference type="ARBA" id="ARBA00023136"/>
    </source>
</evidence>
<feature type="domain" description="CBS" evidence="10">
    <location>
        <begin position="18"/>
        <end position="79"/>
    </location>
</feature>
<evidence type="ECO:0000256" key="3">
    <source>
        <dbReference type="ARBA" id="ARBA00022448"/>
    </source>
</evidence>
<organism evidence="11 12">
    <name type="scientific">Candidatus Woykebacteria bacterium RBG_19FT_COMBO_43_10</name>
    <dbReference type="NCBI Taxonomy" id="1802598"/>
    <lineage>
        <taxon>Bacteria</taxon>
        <taxon>Candidatus Woykeibacteriota</taxon>
    </lineage>
</organism>
<comment type="caution">
    <text evidence="11">The sequence shown here is derived from an EMBL/GenBank/DDBJ whole genome shotgun (WGS) entry which is preliminary data.</text>
</comment>
<dbReference type="SUPFAM" id="SSF54631">
    <property type="entry name" value="CBS-domain pair"/>
    <property type="match status" value="1"/>
</dbReference>
<evidence type="ECO:0000313" key="11">
    <source>
        <dbReference type="EMBL" id="OGY27309.1"/>
    </source>
</evidence>
<dbReference type="AlphaFoldDB" id="A0A1G1WHV7"/>
<feature type="transmembrane region" description="Helical" evidence="9">
    <location>
        <begin position="266"/>
        <end position="291"/>
    </location>
</feature>
<feature type="transmembrane region" description="Helical" evidence="9">
    <location>
        <begin position="303"/>
        <end position="326"/>
    </location>
</feature>
<dbReference type="PANTHER" id="PTHR43773">
    <property type="entry name" value="MAGNESIUM TRANSPORTER MGTE"/>
    <property type="match status" value="1"/>
</dbReference>
<dbReference type="EMBL" id="MHCU01000041">
    <property type="protein sequence ID" value="OGY27309.1"/>
    <property type="molecule type" value="Genomic_DNA"/>
</dbReference>
<keyword evidence="4 9" id="KW-0812">Transmembrane</keyword>
<dbReference type="InterPro" id="IPR000644">
    <property type="entry name" value="CBS_dom"/>
</dbReference>
<evidence type="ECO:0000313" key="12">
    <source>
        <dbReference type="Proteomes" id="UP000176645"/>
    </source>
</evidence>
<keyword evidence="5" id="KW-0460">Magnesium</keyword>
<keyword evidence="7 9" id="KW-0472">Membrane</keyword>
<accession>A0A1G1WHV7</accession>
<dbReference type="GO" id="GO:0016020">
    <property type="term" value="C:membrane"/>
    <property type="evidence" value="ECO:0007669"/>
    <property type="project" value="UniProtKB-SubCell"/>
</dbReference>
<sequence length="327" mass="35066">MHPITNQTYDPEAIGSIMTTKVPICNPKDNFDKVFHLLSTQSWDSIRNVYVVDEGKRLLGFIDVAAVMQSAHASTVQPLMQPAKIFLRPDEDQEKAVFIAVKDDLVGIPVVDEAGKFLGAITAHTIIDVMHQEHIEDALLTAGIRGESSNIVKLASERTGLVVKSRAPWLIIGLLVGLGLGLISSWFEESLQKTVAIAYFIPVVAYIADSVGTQSEAIAVRALATLKLDYWKYLFKELLVGLTLGLLMGVMGGLGAVLISKSGEIGLVVGLALFVASTVASVLASLLPIVFKLTGKDPALGSGPVATALQDVISVVIYFLFAITIIR</sequence>
<evidence type="ECO:0000256" key="9">
    <source>
        <dbReference type="SAM" id="Phobius"/>
    </source>
</evidence>
<dbReference type="PROSITE" id="PS51371">
    <property type="entry name" value="CBS"/>
    <property type="match status" value="2"/>
</dbReference>
<dbReference type="InterPro" id="IPR006669">
    <property type="entry name" value="MgtE_transporter"/>
</dbReference>
<evidence type="ECO:0000256" key="5">
    <source>
        <dbReference type="ARBA" id="ARBA00022842"/>
    </source>
</evidence>
<evidence type="ECO:0000256" key="8">
    <source>
        <dbReference type="PROSITE-ProRule" id="PRU00703"/>
    </source>
</evidence>
<dbReference type="SUPFAM" id="SSF161093">
    <property type="entry name" value="MgtE membrane domain-like"/>
    <property type="match status" value="1"/>
</dbReference>
<name>A0A1G1WHV7_9BACT</name>
<dbReference type="Gene3D" id="3.10.580.10">
    <property type="entry name" value="CBS-domain"/>
    <property type="match status" value="1"/>
</dbReference>
<dbReference type="Gene3D" id="1.10.357.20">
    <property type="entry name" value="SLC41 divalent cation transporters, integral membrane domain"/>
    <property type="match status" value="1"/>
</dbReference>
<dbReference type="Proteomes" id="UP000176645">
    <property type="component" value="Unassembled WGS sequence"/>
</dbReference>
<gene>
    <name evidence="11" type="ORF">A2Z42_03610</name>
</gene>
<proteinExistence type="inferred from homology"/>
<dbReference type="InterPro" id="IPR006667">
    <property type="entry name" value="SLC41_membr_dom"/>
</dbReference>
<comment type="similarity">
    <text evidence="2">Belongs to the SLC41A transporter family.</text>
</comment>
<feature type="domain" description="CBS" evidence="10">
    <location>
        <begin position="80"/>
        <end position="138"/>
    </location>
</feature>
<dbReference type="GO" id="GO:0015095">
    <property type="term" value="F:magnesium ion transmembrane transporter activity"/>
    <property type="evidence" value="ECO:0007669"/>
    <property type="project" value="InterPro"/>
</dbReference>
<dbReference type="Pfam" id="PF00571">
    <property type="entry name" value="CBS"/>
    <property type="match status" value="2"/>
</dbReference>
<reference evidence="11 12" key="1">
    <citation type="journal article" date="2016" name="Nat. Commun.">
        <title>Thousands of microbial genomes shed light on interconnected biogeochemical processes in an aquifer system.</title>
        <authorList>
            <person name="Anantharaman K."/>
            <person name="Brown C.T."/>
            <person name="Hug L.A."/>
            <person name="Sharon I."/>
            <person name="Castelle C.J."/>
            <person name="Probst A.J."/>
            <person name="Thomas B.C."/>
            <person name="Singh A."/>
            <person name="Wilkins M.J."/>
            <person name="Karaoz U."/>
            <person name="Brodie E.L."/>
            <person name="Williams K.H."/>
            <person name="Hubbard S.S."/>
            <person name="Banfield J.F."/>
        </authorList>
    </citation>
    <scope>NUCLEOTIDE SEQUENCE [LARGE SCALE GENOMIC DNA]</scope>
</reference>
<dbReference type="PANTHER" id="PTHR43773:SF1">
    <property type="entry name" value="MAGNESIUM TRANSPORTER MGTE"/>
    <property type="match status" value="1"/>
</dbReference>
<dbReference type="InterPro" id="IPR036739">
    <property type="entry name" value="SLC41_membr_dom_sf"/>
</dbReference>
<keyword evidence="8" id="KW-0129">CBS domain</keyword>
<evidence type="ECO:0000256" key="2">
    <source>
        <dbReference type="ARBA" id="ARBA00009749"/>
    </source>
</evidence>
<protein>
    <recommendedName>
        <fullName evidence="10">CBS domain-containing protein</fullName>
    </recommendedName>
</protein>
<evidence type="ECO:0000256" key="4">
    <source>
        <dbReference type="ARBA" id="ARBA00022692"/>
    </source>
</evidence>
<evidence type="ECO:0000256" key="6">
    <source>
        <dbReference type="ARBA" id="ARBA00022989"/>
    </source>
</evidence>